<sequence>MPLDVQDDQIYTDYISPQQAGTASLVAGSNASAEIHKSYELLASVDRTYGTTFYDHQKVKAAAAEGLQNCRQVFGSLPVSLVETPKPGSSNHNPFAQDAERRLFQELDPSGLNNDWPFQMQRCGLVLDYLSTRMYLFDRYLTATLKSKPNEEQAVSSGEGLHLHDDKFASERELIAQDLLQVLDQLVPSNVETLEGRAISKIRNLLGQLMDPKANYWGPLEENVEQTLRNYDIVISRTPFPPERLDDWGELHSLQQSRIGSASKVVFLK</sequence>
<evidence type="ECO:0000313" key="2">
    <source>
        <dbReference type="Proteomes" id="UP001186974"/>
    </source>
</evidence>
<keyword evidence="2" id="KW-1185">Reference proteome</keyword>
<evidence type="ECO:0000313" key="1">
    <source>
        <dbReference type="EMBL" id="KAK3060748.1"/>
    </source>
</evidence>
<proteinExistence type="predicted"/>
<gene>
    <name evidence="1" type="ORF">LTS18_007774</name>
</gene>
<dbReference type="EMBL" id="JAWDJW010008322">
    <property type="protein sequence ID" value="KAK3060748.1"/>
    <property type="molecule type" value="Genomic_DNA"/>
</dbReference>
<dbReference type="Proteomes" id="UP001186974">
    <property type="component" value="Unassembled WGS sequence"/>
</dbReference>
<protein>
    <submittedName>
        <fullName evidence="1">Uncharacterized protein</fullName>
    </submittedName>
</protein>
<name>A0ACC3D262_9PEZI</name>
<organism evidence="1 2">
    <name type="scientific">Coniosporium uncinatum</name>
    <dbReference type="NCBI Taxonomy" id="93489"/>
    <lineage>
        <taxon>Eukaryota</taxon>
        <taxon>Fungi</taxon>
        <taxon>Dikarya</taxon>
        <taxon>Ascomycota</taxon>
        <taxon>Pezizomycotina</taxon>
        <taxon>Dothideomycetes</taxon>
        <taxon>Dothideomycetes incertae sedis</taxon>
        <taxon>Coniosporium</taxon>
    </lineage>
</organism>
<comment type="caution">
    <text evidence="1">The sequence shown here is derived from an EMBL/GenBank/DDBJ whole genome shotgun (WGS) entry which is preliminary data.</text>
</comment>
<reference evidence="1" key="1">
    <citation type="submission" date="2024-09" db="EMBL/GenBank/DDBJ databases">
        <title>Black Yeasts Isolated from many extreme environments.</title>
        <authorList>
            <person name="Coleine C."/>
            <person name="Stajich J.E."/>
            <person name="Selbmann L."/>
        </authorList>
    </citation>
    <scope>NUCLEOTIDE SEQUENCE</scope>
    <source>
        <strain evidence="1">CCFEE 5737</strain>
    </source>
</reference>
<accession>A0ACC3D262</accession>